<sequence length="55" mass="5881">MGSLTSCRSALVFAIQAWLNETPTQVASGKQPAYFSIAMSGAFYHTALTHSVPFS</sequence>
<keyword evidence="2" id="KW-1185">Reference proteome</keyword>
<gene>
    <name evidence="1" type="ORF">L211DRAFT_794156</name>
</gene>
<dbReference type="Proteomes" id="UP000267821">
    <property type="component" value="Unassembled WGS sequence"/>
</dbReference>
<dbReference type="OrthoDB" id="284718at2759"/>
<reference evidence="1 2" key="1">
    <citation type="journal article" date="2018" name="Nat. Ecol. Evol.">
        <title>Pezizomycetes genomes reveal the molecular basis of ectomycorrhizal truffle lifestyle.</title>
        <authorList>
            <person name="Murat C."/>
            <person name="Payen T."/>
            <person name="Noel B."/>
            <person name="Kuo A."/>
            <person name="Morin E."/>
            <person name="Chen J."/>
            <person name="Kohler A."/>
            <person name="Krizsan K."/>
            <person name="Balestrini R."/>
            <person name="Da Silva C."/>
            <person name="Montanini B."/>
            <person name="Hainaut M."/>
            <person name="Levati E."/>
            <person name="Barry K.W."/>
            <person name="Belfiori B."/>
            <person name="Cichocki N."/>
            <person name="Clum A."/>
            <person name="Dockter R.B."/>
            <person name="Fauchery L."/>
            <person name="Guy J."/>
            <person name="Iotti M."/>
            <person name="Le Tacon F."/>
            <person name="Lindquist E.A."/>
            <person name="Lipzen A."/>
            <person name="Malagnac F."/>
            <person name="Mello A."/>
            <person name="Molinier V."/>
            <person name="Miyauchi S."/>
            <person name="Poulain J."/>
            <person name="Riccioni C."/>
            <person name="Rubini A."/>
            <person name="Sitrit Y."/>
            <person name="Splivallo R."/>
            <person name="Traeger S."/>
            <person name="Wang M."/>
            <person name="Zifcakova L."/>
            <person name="Wipf D."/>
            <person name="Zambonelli A."/>
            <person name="Paolocci F."/>
            <person name="Nowrousian M."/>
            <person name="Ottonello S."/>
            <person name="Baldrian P."/>
            <person name="Spatafora J.W."/>
            <person name="Henrissat B."/>
            <person name="Nagy L.G."/>
            <person name="Aury J.M."/>
            <person name="Wincker P."/>
            <person name="Grigoriev I.V."/>
            <person name="Bonfante P."/>
            <person name="Martin F.M."/>
        </authorList>
    </citation>
    <scope>NUCLEOTIDE SEQUENCE [LARGE SCALE GENOMIC DNA]</scope>
    <source>
        <strain evidence="1 2">ATCC MYA-4762</strain>
    </source>
</reference>
<dbReference type="EMBL" id="ML121589">
    <property type="protein sequence ID" value="RPB19443.1"/>
    <property type="molecule type" value="Genomic_DNA"/>
</dbReference>
<evidence type="ECO:0000313" key="2">
    <source>
        <dbReference type="Proteomes" id="UP000267821"/>
    </source>
</evidence>
<evidence type="ECO:0000313" key="1">
    <source>
        <dbReference type="EMBL" id="RPB19443.1"/>
    </source>
</evidence>
<proteinExistence type="predicted"/>
<accession>A0A3N4L977</accession>
<organism evidence="1 2">
    <name type="scientific">Terfezia boudieri ATCC MYA-4762</name>
    <dbReference type="NCBI Taxonomy" id="1051890"/>
    <lineage>
        <taxon>Eukaryota</taxon>
        <taxon>Fungi</taxon>
        <taxon>Dikarya</taxon>
        <taxon>Ascomycota</taxon>
        <taxon>Pezizomycotina</taxon>
        <taxon>Pezizomycetes</taxon>
        <taxon>Pezizales</taxon>
        <taxon>Pezizaceae</taxon>
        <taxon>Terfezia</taxon>
    </lineage>
</organism>
<name>A0A3N4L977_9PEZI</name>
<dbReference type="AlphaFoldDB" id="A0A3N4L977"/>
<dbReference type="InParanoid" id="A0A3N4L977"/>
<protein>
    <submittedName>
        <fullName evidence="1">Uncharacterized protein</fullName>
    </submittedName>
</protein>